<dbReference type="Proteomes" id="UP000062645">
    <property type="component" value="Chromosome"/>
</dbReference>
<evidence type="ECO:0000256" key="1">
    <source>
        <dbReference type="SAM" id="MobiDB-lite"/>
    </source>
</evidence>
<name>A0A0M5MGI5_9NOSO</name>
<dbReference type="EMBL" id="CP012036">
    <property type="protein sequence ID" value="ALF52342.1"/>
    <property type="molecule type" value="Genomic_DNA"/>
</dbReference>
<accession>A0A0M5MGI5</accession>
<proteinExistence type="predicted"/>
<protein>
    <submittedName>
        <fullName evidence="2">Bromodomain-containing protein</fullName>
    </submittedName>
</protein>
<dbReference type="PATRIC" id="fig|224013.5.peg.1188"/>
<dbReference type="OrthoDB" id="467110at2"/>
<organism evidence="2 3">
    <name type="scientific">Nostoc piscinale CENA21</name>
    <dbReference type="NCBI Taxonomy" id="224013"/>
    <lineage>
        <taxon>Bacteria</taxon>
        <taxon>Bacillati</taxon>
        <taxon>Cyanobacteriota</taxon>
        <taxon>Cyanophyceae</taxon>
        <taxon>Nostocales</taxon>
        <taxon>Nostocaceae</taxon>
        <taxon>Nostoc</taxon>
    </lineage>
</organism>
<feature type="compositionally biased region" description="Basic and acidic residues" evidence="1">
    <location>
        <begin position="55"/>
        <end position="70"/>
    </location>
</feature>
<dbReference type="KEGG" id="npz:ACX27_04930"/>
<evidence type="ECO:0000313" key="2">
    <source>
        <dbReference type="EMBL" id="ALF52342.1"/>
    </source>
</evidence>
<gene>
    <name evidence="2" type="ORF">ACX27_04930</name>
</gene>
<dbReference type="RefSeq" id="WP_062289222.1">
    <property type="nucleotide sequence ID" value="NZ_CP012036.1"/>
</dbReference>
<sequence>MAFNYRWKNGARSNRDEAIRHKYLLDESQFDNEQDRQLAEESARRMLGVPVPTLDEDKSILPQADPDRKI</sequence>
<evidence type="ECO:0000313" key="3">
    <source>
        <dbReference type="Proteomes" id="UP000062645"/>
    </source>
</evidence>
<reference evidence="3" key="1">
    <citation type="submission" date="2015-07" db="EMBL/GenBank/DDBJ databases">
        <title>Genome Of Nitrogen-Fixing Cyanobacterium Nostoc piscinale CENA21 From Solimoes/Amazon River Floodplain Sediments And Comparative Genomics To Uncover Biosynthetic Natural Products Potential.</title>
        <authorList>
            <person name="Leao T.F."/>
            <person name="Leao P.N."/>
            <person name="Guimaraes P.I."/>
            <person name="de Melo A.G.C."/>
            <person name="Ramos R.T.J."/>
            <person name="Silva A."/>
            <person name="Fiore M.F."/>
            <person name="Schneider M.P.C."/>
        </authorList>
    </citation>
    <scope>NUCLEOTIDE SEQUENCE [LARGE SCALE GENOMIC DNA]</scope>
    <source>
        <strain evidence="3">CENA21</strain>
    </source>
</reference>
<feature type="region of interest" description="Disordered" evidence="1">
    <location>
        <begin position="47"/>
        <end position="70"/>
    </location>
</feature>
<keyword evidence="3" id="KW-1185">Reference proteome</keyword>
<reference evidence="2 3" key="2">
    <citation type="journal article" date="2016" name="Genome Announc.">
        <title>Draft Genome Sequence of the N2-Fixing Cyanobacterium Nostoc piscinale CENA21, Isolated from the Brazilian Amazon Floodplain.</title>
        <authorList>
            <person name="Leao T."/>
            <person name="Guimaraes P.I."/>
            <person name="de Melo A.G."/>
            <person name="Ramos R.T."/>
            <person name="Leao P.N."/>
            <person name="Silva A."/>
            <person name="Fiore M.F."/>
            <person name="Schneider M.P."/>
        </authorList>
    </citation>
    <scope>NUCLEOTIDE SEQUENCE [LARGE SCALE GENOMIC DNA]</scope>
    <source>
        <strain evidence="2 3">CENA21</strain>
    </source>
</reference>
<dbReference type="AlphaFoldDB" id="A0A0M5MGI5"/>